<gene>
    <name evidence="2" type="ORF">ACFOPH_01650</name>
</gene>
<protein>
    <submittedName>
        <fullName evidence="2">Nuclease-related domain-containing protein</fullName>
    </submittedName>
</protein>
<dbReference type="Proteomes" id="UP001595665">
    <property type="component" value="Unassembled WGS sequence"/>
</dbReference>
<keyword evidence="3" id="KW-1185">Reference proteome</keyword>
<comment type="caution">
    <text evidence="2">The sequence shown here is derived from an EMBL/GenBank/DDBJ whole genome shotgun (WGS) entry which is preliminary data.</text>
</comment>
<feature type="domain" description="NERD" evidence="1">
    <location>
        <begin position="40"/>
        <end position="161"/>
    </location>
</feature>
<dbReference type="InterPro" id="IPR011528">
    <property type="entry name" value="NERD"/>
</dbReference>
<dbReference type="RefSeq" id="WP_312553665.1">
    <property type="nucleotide sequence ID" value="NZ_JBHRVV010000001.1"/>
</dbReference>
<evidence type="ECO:0000313" key="2">
    <source>
        <dbReference type="EMBL" id="MFC3456958.1"/>
    </source>
</evidence>
<sequence>MIYKEIDNKGPFLGVLEKMLAMAGPDKKAQIERALRVMRAGIRGERASSHLLDAYLKDSTRTAVVHDLRLVADDGEVAQIDHLLIHRMGRYTLLNTRLFVEGMRISEHGDVVRWNGADSGFEGVCSPLVQNERHARVLRQALERIGQGDASIEALLLVAPDARIERPRKFDTSMILKPDQFMEKLHKSLDAVPIVSALGGLLKTGTTDSIGEIANKLVQLHRPSAADYLARFGIRREAAQSTESAGAPLTFS</sequence>
<proteinExistence type="predicted"/>
<dbReference type="PROSITE" id="PS50965">
    <property type="entry name" value="NERD"/>
    <property type="match status" value="1"/>
</dbReference>
<evidence type="ECO:0000313" key="3">
    <source>
        <dbReference type="Proteomes" id="UP001595665"/>
    </source>
</evidence>
<accession>A0ABV7PFK5</accession>
<evidence type="ECO:0000259" key="1">
    <source>
        <dbReference type="PROSITE" id="PS50965"/>
    </source>
</evidence>
<dbReference type="EMBL" id="JBHRVV010000001">
    <property type="protein sequence ID" value="MFC3456958.1"/>
    <property type="molecule type" value="Genomic_DNA"/>
</dbReference>
<name>A0ABV7PFK5_9BURK</name>
<organism evidence="2 3">
    <name type="scientific">Massilia haematophila</name>
    <dbReference type="NCBI Taxonomy" id="457923"/>
    <lineage>
        <taxon>Bacteria</taxon>
        <taxon>Pseudomonadati</taxon>
        <taxon>Pseudomonadota</taxon>
        <taxon>Betaproteobacteria</taxon>
        <taxon>Burkholderiales</taxon>
        <taxon>Oxalobacteraceae</taxon>
        <taxon>Telluria group</taxon>
        <taxon>Massilia</taxon>
    </lineage>
</organism>
<dbReference type="Pfam" id="PF08378">
    <property type="entry name" value="NERD"/>
    <property type="match status" value="1"/>
</dbReference>
<reference evidence="3" key="1">
    <citation type="journal article" date="2019" name="Int. J. Syst. Evol. Microbiol.">
        <title>The Global Catalogue of Microorganisms (GCM) 10K type strain sequencing project: providing services to taxonomists for standard genome sequencing and annotation.</title>
        <authorList>
            <consortium name="The Broad Institute Genomics Platform"/>
            <consortium name="The Broad Institute Genome Sequencing Center for Infectious Disease"/>
            <person name="Wu L."/>
            <person name="Ma J."/>
        </authorList>
    </citation>
    <scope>NUCLEOTIDE SEQUENCE [LARGE SCALE GENOMIC DNA]</scope>
    <source>
        <strain evidence="3">CCM 7480</strain>
    </source>
</reference>